<protein>
    <recommendedName>
        <fullName evidence="3">DUF2190 domain-containing protein</fullName>
    </recommendedName>
</protein>
<evidence type="ECO:0008006" key="3">
    <source>
        <dbReference type="Google" id="ProtNLM"/>
    </source>
</evidence>
<accession>A0A5S9PC38</accession>
<dbReference type="Proteomes" id="UP000433050">
    <property type="component" value="Unassembled WGS sequence"/>
</dbReference>
<reference evidence="1 2" key="1">
    <citation type="submission" date="2019-12" db="EMBL/GenBank/DDBJ databases">
        <authorList>
            <person name="Reyes-Prieto M."/>
        </authorList>
    </citation>
    <scope>NUCLEOTIDE SEQUENCE [LARGE SCALE GENOMIC DNA]</scope>
    <source>
        <strain evidence="1">HF14-78462</strain>
    </source>
</reference>
<dbReference type="RefSeq" id="WP_159599451.1">
    <property type="nucleotide sequence ID" value="NZ_CACSAS010000001.1"/>
</dbReference>
<dbReference type="EMBL" id="CACSAS010000001">
    <property type="protein sequence ID" value="CAA0101249.1"/>
    <property type="molecule type" value="Genomic_DNA"/>
</dbReference>
<sequence>MRPFIKSYIGAASVDPYLIVKAAAPAAGTTVRAAAGATDAIIGVTDELGGDQGGTVDVTVAGPAQVRLGGNVAFGDPLTSDAAGKAVKVLPVVGQTVVIIGWAGSPGAADDIIPVTVAKSLLATPAA</sequence>
<name>A0A5S9PC38_9HYPH</name>
<organism evidence="1 2">
    <name type="scientific">Starkeya nomas</name>
    <dbReference type="NCBI Taxonomy" id="2666134"/>
    <lineage>
        <taxon>Bacteria</taxon>
        <taxon>Pseudomonadati</taxon>
        <taxon>Pseudomonadota</taxon>
        <taxon>Alphaproteobacteria</taxon>
        <taxon>Hyphomicrobiales</taxon>
        <taxon>Xanthobacteraceae</taxon>
        <taxon>Starkeya</taxon>
    </lineage>
</organism>
<evidence type="ECO:0000313" key="2">
    <source>
        <dbReference type="Proteomes" id="UP000433050"/>
    </source>
</evidence>
<dbReference type="AlphaFoldDB" id="A0A5S9PC38"/>
<proteinExistence type="predicted"/>
<evidence type="ECO:0000313" key="1">
    <source>
        <dbReference type="EMBL" id="CAA0101249.1"/>
    </source>
</evidence>
<gene>
    <name evidence="1" type="ORF">STARVERO_02736</name>
</gene>
<keyword evidence="2" id="KW-1185">Reference proteome</keyword>